<evidence type="ECO:0000313" key="2">
    <source>
        <dbReference type="EMBL" id="KAF3508962.1"/>
    </source>
</evidence>
<name>A0A8S9P6H6_BRACR</name>
<evidence type="ECO:0000313" key="3">
    <source>
        <dbReference type="Proteomes" id="UP000712600"/>
    </source>
</evidence>
<proteinExistence type="predicted"/>
<accession>A0A8S9P6H6</accession>
<sequence>MRKWTRVDPSDNEEHVSNGPHVFTAKRFSAGENWSYSPERFREQLDNETSSPPHTNWKQAVPP</sequence>
<organism evidence="2 3">
    <name type="scientific">Brassica cretica</name>
    <name type="common">Mustard</name>
    <dbReference type="NCBI Taxonomy" id="69181"/>
    <lineage>
        <taxon>Eukaryota</taxon>
        <taxon>Viridiplantae</taxon>
        <taxon>Streptophyta</taxon>
        <taxon>Embryophyta</taxon>
        <taxon>Tracheophyta</taxon>
        <taxon>Spermatophyta</taxon>
        <taxon>Magnoliopsida</taxon>
        <taxon>eudicotyledons</taxon>
        <taxon>Gunneridae</taxon>
        <taxon>Pentapetalae</taxon>
        <taxon>rosids</taxon>
        <taxon>malvids</taxon>
        <taxon>Brassicales</taxon>
        <taxon>Brassicaceae</taxon>
        <taxon>Brassiceae</taxon>
        <taxon>Brassica</taxon>
    </lineage>
</organism>
<dbReference type="Proteomes" id="UP000712600">
    <property type="component" value="Unassembled WGS sequence"/>
</dbReference>
<dbReference type="AlphaFoldDB" id="A0A8S9P6H6"/>
<comment type="caution">
    <text evidence="2">The sequence shown here is derived from an EMBL/GenBank/DDBJ whole genome shotgun (WGS) entry which is preliminary data.</text>
</comment>
<protein>
    <submittedName>
        <fullName evidence="2">Uncharacterized protein</fullName>
    </submittedName>
</protein>
<evidence type="ECO:0000256" key="1">
    <source>
        <dbReference type="SAM" id="MobiDB-lite"/>
    </source>
</evidence>
<dbReference type="EMBL" id="QGKX02001521">
    <property type="protein sequence ID" value="KAF3508962.1"/>
    <property type="molecule type" value="Genomic_DNA"/>
</dbReference>
<gene>
    <name evidence="2" type="ORF">F2Q69_00003606</name>
</gene>
<feature type="region of interest" description="Disordered" evidence="1">
    <location>
        <begin position="43"/>
        <end position="63"/>
    </location>
</feature>
<feature type="compositionally biased region" description="Polar residues" evidence="1">
    <location>
        <begin position="47"/>
        <end position="63"/>
    </location>
</feature>
<reference evidence="2" key="1">
    <citation type="submission" date="2019-12" db="EMBL/GenBank/DDBJ databases">
        <title>Genome sequencing and annotation of Brassica cretica.</title>
        <authorList>
            <person name="Studholme D.J."/>
            <person name="Sarris P."/>
        </authorList>
    </citation>
    <scope>NUCLEOTIDE SEQUENCE</scope>
    <source>
        <strain evidence="2">PFS-109/04</strain>
        <tissue evidence="2">Leaf</tissue>
    </source>
</reference>
<feature type="region of interest" description="Disordered" evidence="1">
    <location>
        <begin position="1"/>
        <end position="24"/>
    </location>
</feature>
<feature type="compositionally biased region" description="Basic and acidic residues" evidence="1">
    <location>
        <begin position="1"/>
        <end position="16"/>
    </location>
</feature>